<evidence type="ECO:0000313" key="1">
    <source>
        <dbReference type="EMBL" id="MCS5708424.1"/>
    </source>
</evidence>
<dbReference type="Pfam" id="PF05013">
    <property type="entry name" value="FGase"/>
    <property type="match status" value="1"/>
</dbReference>
<comment type="caution">
    <text evidence="1">The sequence shown here is derived from an EMBL/GenBank/DDBJ whole genome shotgun (WGS) entry which is preliminary data.</text>
</comment>
<dbReference type="InterPro" id="IPR007709">
    <property type="entry name" value="N-FG_amidohydro"/>
</dbReference>
<keyword evidence="2" id="KW-1185">Reference proteome</keyword>
<dbReference type="AlphaFoldDB" id="A0AAE3L763"/>
<reference evidence="1" key="1">
    <citation type="journal article" date="2016" name="Genome Announc.">
        <title>Draft Genome Sequences of Two Novel Amoeba-Resistant Intranuclear Bacteria, 'Candidatus Berkiella cookevillensis' and 'Candidatus Berkiella aquae'.</title>
        <authorList>
            <person name="Mehari Y.T."/>
            <person name="Arivett B.A."/>
            <person name="Farone A.L."/>
            <person name="Gunderson J.H."/>
            <person name="Farone M.B."/>
        </authorList>
    </citation>
    <scope>NUCLEOTIDE SEQUENCE</scope>
    <source>
        <strain evidence="1">CC99</strain>
    </source>
</reference>
<dbReference type="SUPFAM" id="SSF53187">
    <property type="entry name" value="Zn-dependent exopeptidases"/>
    <property type="match status" value="1"/>
</dbReference>
<evidence type="ECO:0000313" key="2">
    <source>
        <dbReference type="Proteomes" id="UP000051494"/>
    </source>
</evidence>
<dbReference type="RefSeq" id="WP_083477254.1">
    <property type="nucleotide sequence ID" value="NZ_LKHV02000001.1"/>
</dbReference>
<proteinExistence type="predicted"/>
<sequence length="242" mass="28597">MFTRKSIIKNMKIGYLITCEHASNKIPSKYKSLFAPHAKLLETHRGWDIGAYQCYQEIIKAIPCQSQYARWSRLLIELNRSLHHRSLFSEITQTLDRDERHKIIHDIYVPYREAIHQKIKKLLSKHDRIIHISVHSFTPKMNHEVRNAEVGLLYDPKRSYERDFCFNLKHHIKCENASLRVRMNYPYLGSSDGLATALRKIYSSKSYIGLELELNQKLMLDKKTQRAFIQNIVHALEKTIHK</sequence>
<protein>
    <submittedName>
        <fullName evidence="1">N-formylglutamate amidohydrolase</fullName>
    </submittedName>
</protein>
<dbReference type="Proteomes" id="UP000051494">
    <property type="component" value="Unassembled WGS sequence"/>
</dbReference>
<name>A0AAE3L763_9GAMM</name>
<dbReference type="EMBL" id="LKHV02000001">
    <property type="protein sequence ID" value="MCS5708424.1"/>
    <property type="molecule type" value="Genomic_DNA"/>
</dbReference>
<dbReference type="Gene3D" id="3.40.630.40">
    <property type="entry name" value="Zn-dependent exopeptidases"/>
    <property type="match status" value="1"/>
</dbReference>
<organism evidence="1 2">
    <name type="scientific">Candidatus Berkiella cookevillensis</name>
    <dbReference type="NCBI Taxonomy" id="437022"/>
    <lineage>
        <taxon>Bacteria</taxon>
        <taxon>Pseudomonadati</taxon>
        <taxon>Pseudomonadota</taxon>
        <taxon>Gammaproteobacteria</taxon>
        <taxon>Candidatus Berkiellales</taxon>
        <taxon>Candidatus Berkiellaceae</taxon>
        <taxon>Candidatus Berkiella</taxon>
    </lineage>
</organism>
<reference evidence="1" key="2">
    <citation type="submission" date="2021-06" db="EMBL/GenBank/DDBJ databases">
        <title>Genomic Description and Analysis of Intracellular Bacteria, Candidatus Berkiella cookevillensis and Candidatus Berkiella aquae.</title>
        <authorList>
            <person name="Kidane D.T."/>
            <person name="Mehari Y.T."/>
            <person name="Rice F.C."/>
            <person name="Arivett B.A."/>
            <person name="Farone A.L."/>
            <person name="Berk S.G."/>
            <person name="Farone M.B."/>
        </authorList>
    </citation>
    <scope>NUCLEOTIDE SEQUENCE</scope>
    <source>
        <strain evidence="1">CC99</strain>
    </source>
</reference>
<accession>A0AAE3L763</accession>
<gene>
    <name evidence="1" type="ORF">CC99x_005835</name>
</gene>